<dbReference type="AlphaFoldDB" id="A0A4R0SPT5"/>
<dbReference type="Pfam" id="PF00456">
    <property type="entry name" value="Transketolase_N"/>
    <property type="match status" value="1"/>
</dbReference>
<protein>
    <submittedName>
        <fullName evidence="5">Transketolase</fullName>
    </submittedName>
</protein>
<comment type="caution">
    <text evidence="5">The sequence shown here is derived from an EMBL/GenBank/DDBJ whole genome shotgun (WGS) entry which is preliminary data.</text>
</comment>
<feature type="domain" description="Transketolase N-terminal" evidence="4">
    <location>
        <begin position="14"/>
        <end position="266"/>
    </location>
</feature>
<sequence>MNYNTRIELELVAAKGRRSALGMVQAARSGHLGGSLSVMDILTVLYFDKMRIDPANPHDANRDRCVLSKGHCTPAMYSILAMRGFFPVEDLSTFRNIDSYLSGHVEMTKVPGVDMSAGSLGQGLSAALGMALAARIDGLDYRVYAICGDGEIQEGQIWEAAQMAAHYGVSNLTAFVDNNRIQLDGFTDRIGGPSKTVDKFRAFGWNAIEIDGHDVGEIAAAIDAAAGVRTAPTAIIANTVKGRGVDFMENNPKWHGGTPNDEEFASAFAQIDARISHLEGLKQSVAYKTAVSKGAN</sequence>
<gene>
    <name evidence="5" type="ORF">MCC10009_1593</name>
</gene>
<dbReference type="PANTHER" id="PTHR47514">
    <property type="entry name" value="TRANSKETOLASE N-TERMINAL SECTION-RELATED"/>
    <property type="match status" value="1"/>
</dbReference>
<dbReference type="GO" id="GO:0000287">
    <property type="term" value="F:magnesium ion binding"/>
    <property type="evidence" value="ECO:0007669"/>
    <property type="project" value="UniProtKB-ARBA"/>
</dbReference>
<dbReference type="PANTHER" id="PTHR47514:SF1">
    <property type="entry name" value="TRANSKETOLASE N-TERMINAL SECTION-RELATED"/>
    <property type="match status" value="1"/>
</dbReference>
<proteinExistence type="inferred from homology"/>
<reference evidence="5 6" key="1">
    <citation type="journal article" date="2018" name="Sci. Rep.">
        <title>Genomic diversity and distribution of Bifidobacterium longum subsp. longum across the human lifespan.</title>
        <authorList>
            <person name="Odamaki T."/>
            <person name="Bottacini F."/>
            <person name="Kato K."/>
            <person name="Mitsuyama E."/>
            <person name="Yoshida K."/>
            <person name="Horigome A."/>
            <person name="Xiao J.Z."/>
            <person name="van Sinderen D."/>
        </authorList>
    </citation>
    <scope>NUCLEOTIDE SEQUENCE [LARGE SCALE GENOMIC DNA]</scope>
    <source>
        <strain evidence="5 6">MCC10009</strain>
    </source>
</reference>
<dbReference type="RefSeq" id="WP_131221299.1">
    <property type="nucleotide sequence ID" value="NZ_SHQJ01000036.1"/>
</dbReference>
<dbReference type="SUPFAM" id="SSF52518">
    <property type="entry name" value="Thiamin diphosphate-binding fold (THDP-binding)"/>
    <property type="match status" value="1"/>
</dbReference>
<accession>A0A4R0SPT5</accession>
<comment type="similarity">
    <text evidence="2">Belongs to the transketolase family.</text>
</comment>
<evidence type="ECO:0000256" key="3">
    <source>
        <dbReference type="ARBA" id="ARBA00023052"/>
    </source>
</evidence>
<evidence type="ECO:0000313" key="5">
    <source>
        <dbReference type="EMBL" id="TCD84865.1"/>
    </source>
</evidence>
<dbReference type="CDD" id="cd02012">
    <property type="entry name" value="TPP_TK"/>
    <property type="match status" value="1"/>
</dbReference>
<organism evidence="5 6">
    <name type="scientific">Bifidobacterium longum subsp. longum</name>
    <dbReference type="NCBI Taxonomy" id="1679"/>
    <lineage>
        <taxon>Bacteria</taxon>
        <taxon>Bacillati</taxon>
        <taxon>Actinomycetota</taxon>
        <taxon>Actinomycetes</taxon>
        <taxon>Bifidobacteriales</taxon>
        <taxon>Bifidobacteriaceae</taxon>
        <taxon>Bifidobacterium</taxon>
    </lineage>
</organism>
<evidence type="ECO:0000256" key="2">
    <source>
        <dbReference type="ARBA" id="ARBA00007131"/>
    </source>
</evidence>
<name>A0A4R0SPT5_BIFLL</name>
<dbReference type="Proteomes" id="UP000291881">
    <property type="component" value="Unassembled WGS sequence"/>
</dbReference>
<dbReference type="InterPro" id="IPR029061">
    <property type="entry name" value="THDP-binding"/>
</dbReference>
<dbReference type="Gene3D" id="3.40.50.970">
    <property type="match status" value="1"/>
</dbReference>
<dbReference type="InterPro" id="IPR005474">
    <property type="entry name" value="Transketolase_N"/>
</dbReference>
<comment type="cofactor">
    <cofactor evidence="1">
        <name>thiamine diphosphate</name>
        <dbReference type="ChEBI" id="CHEBI:58937"/>
    </cofactor>
</comment>
<dbReference type="EMBL" id="SHPS01000032">
    <property type="protein sequence ID" value="TCD84865.1"/>
    <property type="molecule type" value="Genomic_DNA"/>
</dbReference>
<evidence type="ECO:0000313" key="6">
    <source>
        <dbReference type="Proteomes" id="UP000291881"/>
    </source>
</evidence>
<evidence type="ECO:0000259" key="4">
    <source>
        <dbReference type="Pfam" id="PF00456"/>
    </source>
</evidence>
<evidence type="ECO:0000256" key="1">
    <source>
        <dbReference type="ARBA" id="ARBA00001964"/>
    </source>
</evidence>
<keyword evidence="3" id="KW-0786">Thiamine pyrophosphate</keyword>